<comment type="caution">
    <text evidence="1">The sequence shown here is derived from an EMBL/GenBank/DDBJ whole genome shotgun (WGS) entry which is preliminary data.</text>
</comment>
<dbReference type="STRING" id="1798495.A3C19_01480"/>
<sequence>MGADIHKEYIIRCYIYFSVDSTNISGHIDTSVVSIFPMQFMVIKSFVMNIFIKNLQLDIELILYLAR</sequence>
<evidence type="ECO:0000313" key="1">
    <source>
        <dbReference type="EMBL" id="OGG61682.1"/>
    </source>
</evidence>
<evidence type="ECO:0000313" key="2">
    <source>
        <dbReference type="Proteomes" id="UP000178532"/>
    </source>
</evidence>
<name>A0A1F6DL00_9BACT</name>
<reference evidence="1 2" key="1">
    <citation type="journal article" date="2016" name="Nat. Commun.">
        <title>Thousands of microbial genomes shed light on interconnected biogeochemical processes in an aquifer system.</title>
        <authorList>
            <person name="Anantharaman K."/>
            <person name="Brown C.T."/>
            <person name="Hug L.A."/>
            <person name="Sharon I."/>
            <person name="Castelle C.J."/>
            <person name="Probst A.J."/>
            <person name="Thomas B.C."/>
            <person name="Singh A."/>
            <person name="Wilkins M.J."/>
            <person name="Karaoz U."/>
            <person name="Brodie E.L."/>
            <person name="Williams K.H."/>
            <person name="Hubbard S.S."/>
            <person name="Banfield J.F."/>
        </authorList>
    </citation>
    <scope>NUCLEOTIDE SEQUENCE [LARGE SCALE GENOMIC DNA]</scope>
</reference>
<protein>
    <submittedName>
        <fullName evidence="1">Uncharacterized protein</fullName>
    </submittedName>
</protein>
<gene>
    <name evidence="1" type="ORF">A3C19_01480</name>
</gene>
<dbReference type="EMBL" id="MFLI01000018">
    <property type="protein sequence ID" value="OGG61682.1"/>
    <property type="molecule type" value="Genomic_DNA"/>
</dbReference>
<dbReference type="AlphaFoldDB" id="A0A1F6DL00"/>
<dbReference type="Proteomes" id="UP000178532">
    <property type="component" value="Unassembled WGS sequence"/>
</dbReference>
<accession>A0A1F6DL00</accession>
<organism evidence="1 2">
    <name type="scientific">Candidatus Kaiserbacteria bacterium RIFCSPHIGHO2_02_FULL_54_22</name>
    <dbReference type="NCBI Taxonomy" id="1798495"/>
    <lineage>
        <taxon>Bacteria</taxon>
        <taxon>Candidatus Kaiseribacteriota</taxon>
    </lineage>
</organism>
<proteinExistence type="predicted"/>